<sequence length="2345" mass="247283">MGETLLPEKDIRRSTFCYSNSYDPALENLKKIYRKSLWIFSLLFIGANAWGQTFTGTGNWSDAARWGGAVPASGASVTINGDCSIDINPTVGNITINAGATLTANTSTIILNGNWTNNGTFTAGTSTVNLQGTIGSDVNFIGATTFYNLHASGAIKNNLTIFPGASISVTNSNNINLTGSLNIIGALTANNGTINIGGNVSIANAGSSFNAGNSSVSVGGTSFSNSGTFTAGTSTITFTSGSTATVNGTNANTTVFNNVTINKVGGTFDAPTTFTINGNLINTEGTFNADTGITISGNIAINGGTFNANTSLIQVGGAFTDGASATFNSGTSTIRFTGATSGVQIYGSPAEPFYNVEVEKNNANIQLATSLVISGNLIVNSLPAYPATIYNILFSFPGVSLDVQGDLQVNSGGINLSLQDNTYLTVNGATTVSGGKIFIARSTANSELKLNGGLTLSAGSIEVGTTLLTTQSKFSVTGNTLISDDGFLLANASTVEFFGDIMLAAPGASSKFTPFGTNVIITGNWESDSDGYFTGATSTVTFTGNSNTSILGVNRFANVTILKDDGFTVTNESDLIIDRDLLVQSGALILKNIPGDDMILNGNLTIANNASLDISDAISNPGNRIRIRISGNLTDLNDQEPNISPRRGLYVGLNPANPMGVRGCSSGGYSTPPVQLLPTIFFRGGNLQIITGRVKLRTYCGGIYTNEDPGIALPNVLVGKSGNVVQLNTNTNARIHGDLTIDGGEFFLNSRALFYGDDENDEILINTGGIFHANASSRIFMNTGTTDRGTFLKVDGGALKLIGTSTNPIVITREGTPGQYYRMAAYRGTVEAAYTTISYQGTTNSGFAADPISATAHTNNSNGGFKIYSEAIIDPNNLGYNFSYCTLGANAANNTTSLTINTGQTLNITGTTFNTSGSGGFNCVNNNDPNSADPLRTGIITFIASRGELGGVNGEAYDGGLNDTDGVIWETFTKIYWVGNTYDGRANAAATAWNDPLNWSLSPSSPRVNPDNVYPGQYPAPATLGGVAAPVDSLQQFEVFICASAKTSPVVTGNYVIQGTLVNNSVGRNDLFDLSPVIGANRGKRLDLNSFTLEVWGDFVNNSRDAAGGNITGGILDVNPGGTIQFKANFASFHDNSVIQVGSGFALYALGGAPLQEIKIKANDLYEFTINKPEGRVVVQGFGNDRLDILGNLNILSGGMEMLTNTPMRVDGNFNISGGFFTFNGSSTIIRGNWNNTGGTINTGAGTVNFYPASTDSDLSSAAVDNFFVRSNGQAFNVVNFGIVSDARGSSTPLVPASPAQTKYILVDDFVSGGLTTIAARGRIAGSGVNDYNDNPIVDANNPAQPRVIETAPNITVKVKGLRVRENGVFTIAPGASVFISNNTDYFAITSINPFNPFSVTDNLIGVRVEGAANGFPNGILNVIGTSGSYAKISRNDISGDYKFKVNGTISARYYFIEWMDAEGVNLTGPTSKAASPGTKNGGAASAPADCADASGCNNPYVASFSNGVLTNGSTAANAVYIQYTNNADVFGNALQGNLPDTVFNASFSKALGVNGVNIRRTSNVCAAAPGGILWFKDATGVLAGENFDNDGSACPDDNIGLYLPGQIRWRQPVIKVWDGGMPDGGDPTLDVVMRRDTATNWHTAANWNPDGVPTSIDNVVLDRSLLNADYVVEIYDGNAEVKDLDIRNDASLTAYTPAAASTGLTLVVDGGISLKVNGNFTVDVPTGQESLGQLKMISSSEMIIGGNWDNGGQFFSGNNSVVRFGAGFSGSRVINNVEAPAPASPNEITPSSRPYNTFYNVILETGTTEIVSHLLIKNDLNVSIGAVLDANAGSFPITIEGNWTNAGRFNPQRGLVTFAGNKQQTMIQSTAIAENFYDLKIEKRGNKLIVSDSVVFQSKATVANLLNLQNGRFKTKETNELIMLIDNIIRRPGASATTAHVKGPLGHLYSGNGISSRSFYLGDKRYPGVAKLNIALTNPSPNAATVFTMEQIDKDPDPAAGPTPVGDDRDLPDPFNYLSKSRYWKVKNIQFPPSGTNAELASGAVELPFAPDDERIDTTSNNSWVNVDQTLTAVLAQVLQASIVQDSTDYAGVAPISAIRGTAAKGDYWSDLGGVLNVNEDANDPDNTGVNPTMLSQTFTKLGNGDFTFAFNFTPLPVELLNFEAKKETRGTQLKWVTARELLTSHFIVQRSNTGDLFTAIGEVKAKGTSSLPASYSFIDTEAASKTVYYRLQIVDVNGEVSYSKIIAVSHDNVKAELSLVTYPNPFNGRSFFLQLAGETSSSSENECTFEIYDMLGKVVHTGTNKIINAQALEVIIDQALPQGIYILHVTSFGKNYQKKLIVK</sequence>
<organism evidence="3 4">
    <name type="scientific">Rhodocytophaga rosea</name>
    <dbReference type="NCBI Taxonomy" id="2704465"/>
    <lineage>
        <taxon>Bacteria</taxon>
        <taxon>Pseudomonadati</taxon>
        <taxon>Bacteroidota</taxon>
        <taxon>Cytophagia</taxon>
        <taxon>Cytophagales</taxon>
        <taxon>Rhodocytophagaceae</taxon>
        <taxon>Rhodocytophaga</taxon>
    </lineage>
</organism>
<feature type="region of interest" description="Disordered" evidence="1">
    <location>
        <begin position="1994"/>
        <end position="2013"/>
    </location>
</feature>
<evidence type="ECO:0000313" key="4">
    <source>
        <dbReference type="Proteomes" id="UP000480178"/>
    </source>
</evidence>
<gene>
    <name evidence="3" type="ORF">GXP67_15935</name>
</gene>
<dbReference type="NCBIfam" id="TIGR04183">
    <property type="entry name" value="Por_Secre_tail"/>
    <property type="match status" value="1"/>
</dbReference>
<evidence type="ECO:0000256" key="1">
    <source>
        <dbReference type="SAM" id="MobiDB-lite"/>
    </source>
</evidence>
<keyword evidence="4" id="KW-1185">Reference proteome</keyword>
<dbReference type="Gene3D" id="2.60.40.10">
    <property type="entry name" value="Immunoglobulins"/>
    <property type="match status" value="1"/>
</dbReference>
<evidence type="ECO:0000313" key="3">
    <source>
        <dbReference type="EMBL" id="QHT68025.1"/>
    </source>
</evidence>
<accession>A0A6C0GJ75</accession>
<name>A0A6C0GJ75_9BACT</name>
<dbReference type="Proteomes" id="UP000480178">
    <property type="component" value="Chromosome"/>
</dbReference>
<dbReference type="KEGG" id="rhoz:GXP67_15935"/>
<dbReference type="EMBL" id="CP048222">
    <property type="protein sequence ID" value="QHT68025.1"/>
    <property type="molecule type" value="Genomic_DNA"/>
</dbReference>
<dbReference type="Pfam" id="PF18962">
    <property type="entry name" value="Por_Secre_tail"/>
    <property type="match status" value="1"/>
</dbReference>
<dbReference type="InterPro" id="IPR013783">
    <property type="entry name" value="Ig-like_fold"/>
</dbReference>
<protein>
    <submittedName>
        <fullName evidence="3">T9SS type A sorting domain-containing protein</fullName>
    </submittedName>
</protein>
<dbReference type="InterPro" id="IPR026444">
    <property type="entry name" value="Secre_tail"/>
</dbReference>
<reference evidence="3 4" key="1">
    <citation type="submission" date="2020-01" db="EMBL/GenBank/DDBJ databases">
        <authorList>
            <person name="Kim M.K."/>
        </authorList>
    </citation>
    <scope>NUCLEOTIDE SEQUENCE [LARGE SCALE GENOMIC DNA]</scope>
    <source>
        <strain evidence="3 4">172606-1</strain>
    </source>
</reference>
<feature type="domain" description="Secretion system C-terminal sorting" evidence="2">
    <location>
        <begin position="2264"/>
        <end position="2344"/>
    </location>
</feature>
<dbReference type="RefSeq" id="WP_162444046.1">
    <property type="nucleotide sequence ID" value="NZ_CP048222.1"/>
</dbReference>
<proteinExistence type="predicted"/>
<evidence type="ECO:0000259" key="2">
    <source>
        <dbReference type="Pfam" id="PF18962"/>
    </source>
</evidence>